<feature type="compositionally biased region" description="Acidic residues" evidence="1">
    <location>
        <begin position="715"/>
        <end position="728"/>
    </location>
</feature>
<feature type="compositionally biased region" description="Low complexity" evidence="1">
    <location>
        <begin position="67"/>
        <end position="77"/>
    </location>
</feature>
<feature type="region of interest" description="Disordered" evidence="1">
    <location>
        <begin position="1"/>
        <end position="422"/>
    </location>
</feature>
<accession>A0A9P6EQQ4</accession>
<organism evidence="3 4">
    <name type="scientific">Crepidotus variabilis</name>
    <dbReference type="NCBI Taxonomy" id="179855"/>
    <lineage>
        <taxon>Eukaryota</taxon>
        <taxon>Fungi</taxon>
        <taxon>Dikarya</taxon>
        <taxon>Basidiomycota</taxon>
        <taxon>Agaricomycotina</taxon>
        <taxon>Agaricomycetes</taxon>
        <taxon>Agaricomycetidae</taxon>
        <taxon>Agaricales</taxon>
        <taxon>Agaricineae</taxon>
        <taxon>Crepidotaceae</taxon>
        <taxon>Crepidotus</taxon>
    </lineage>
</organism>
<feature type="compositionally biased region" description="Pro residues" evidence="1">
    <location>
        <begin position="891"/>
        <end position="905"/>
    </location>
</feature>
<feature type="compositionally biased region" description="Low complexity" evidence="1">
    <location>
        <begin position="698"/>
        <end position="714"/>
    </location>
</feature>
<evidence type="ECO:0000313" key="4">
    <source>
        <dbReference type="Proteomes" id="UP000807306"/>
    </source>
</evidence>
<reference evidence="3" key="1">
    <citation type="submission" date="2020-11" db="EMBL/GenBank/DDBJ databases">
        <authorList>
            <consortium name="DOE Joint Genome Institute"/>
            <person name="Ahrendt S."/>
            <person name="Riley R."/>
            <person name="Andreopoulos W."/>
            <person name="Labutti K."/>
            <person name="Pangilinan J."/>
            <person name="Ruiz-Duenas F.J."/>
            <person name="Barrasa J.M."/>
            <person name="Sanchez-Garcia M."/>
            <person name="Camarero S."/>
            <person name="Miyauchi S."/>
            <person name="Serrano A."/>
            <person name="Linde D."/>
            <person name="Babiker R."/>
            <person name="Drula E."/>
            <person name="Ayuso-Fernandez I."/>
            <person name="Pacheco R."/>
            <person name="Padilla G."/>
            <person name="Ferreira P."/>
            <person name="Barriuso J."/>
            <person name="Kellner H."/>
            <person name="Castanera R."/>
            <person name="Alfaro M."/>
            <person name="Ramirez L."/>
            <person name="Pisabarro A.G."/>
            <person name="Kuo A."/>
            <person name="Tritt A."/>
            <person name="Lipzen A."/>
            <person name="He G."/>
            <person name="Yan M."/>
            <person name="Ng V."/>
            <person name="Cullen D."/>
            <person name="Martin F."/>
            <person name="Rosso M.-N."/>
            <person name="Henrissat B."/>
            <person name="Hibbett D."/>
            <person name="Martinez A.T."/>
            <person name="Grigoriev I.V."/>
        </authorList>
    </citation>
    <scope>NUCLEOTIDE SEQUENCE</scope>
    <source>
        <strain evidence="3">CBS 506.95</strain>
    </source>
</reference>
<feature type="region of interest" description="Disordered" evidence="1">
    <location>
        <begin position="439"/>
        <end position="503"/>
    </location>
</feature>
<dbReference type="InterPro" id="IPR057402">
    <property type="entry name" value="AIM3_BBC1_C"/>
</dbReference>
<feature type="compositionally biased region" description="Basic and acidic residues" evidence="1">
    <location>
        <begin position="936"/>
        <end position="948"/>
    </location>
</feature>
<feature type="compositionally biased region" description="Pro residues" evidence="1">
    <location>
        <begin position="50"/>
        <end position="59"/>
    </location>
</feature>
<comment type="caution">
    <text evidence="3">The sequence shown here is derived from an EMBL/GenBank/DDBJ whole genome shotgun (WGS) entry which is preliminary data.</text>
</comment>
<protein>
    <recommendedName>
        <fullName evidence="2">BBC1/AIM3 cysteine proteinase-fold domain-containing protein</fullName>
    </recommendedName>
</protein>
<dbReference type="EMBL" id="MU157829">
    <property type="protein sequence ID" value="KAF9533200.1"/>
    <property type="molecule type" value="Genomic_DNA"/>
</dbReference>
<feature type="compositionally biased region" description="Basic and acidic residues" evidence="1">
    <location>
        <begin position="476"/>
        <end position="485"/>
    </location>
</feature>
<feature type="compositionally biased region" description="Low complexity" evidence="1">
    <location>
        <begin position="1006"/>
        <end position="1021"/>
    </location>
</feature>
<feature type="compositionally biased region" description="Low complexity" evidence="1">
    <location>
        <begin position="1216"/>
        <end position="1226"/>
    </location>
</feature>
<feature type="compositionally biased region" description="Low complexity" evidence="1">
    <location>
        <begin position="205"/>
        <end position="222"/>
    </location>
</feature>
<feature type="compositionally biased region" description="Polar residues" evidence="1">
    <location>
        <begin position="871"/>
        <end position="881"/>
    </location>
</feature>
<feature type="region of interest" description="Disordered" evidence="1">
    <location>
        <begin position="554"/>
        <end position="1191"/>
    </location>
</feature>
<dbReference type="Proteomes" id="UP000807306">
    <property type="component" value="Unassembled WGS sequence"/>
</dbReference>
<evidence type="ECO:0000256" key="1">
    <source>
        <dbReference type="SAM" id="MobiDB-lite"/>
    </source>
</evidence>
<feature type="compositionally biased region" description="Polar residues" evidence="1">
    <location>
        <begin position="658"/>
        <end position="675"/>
    </location>
</feature>
<feature type="compositionally biased region" description="Basic and acidic residues" evidence="1">
    <location>
        <begin position="592"/>
        <end position="601"/>
    </location>
</feature>
<feature type="compositionally biased region" description="Pro residues" evidence="1">
    <location>
        <begin position="1165"/>
        <end position="1182"/>
    </location>
</feature>
<sequence>MSDQPSPPPKPKPGSLRDRIAAFEKSSATPAPGPAPAPRPKPAGFSSWKPKPPSRPSTPPAVSTDQSPAAAASMSASDAKESITKGGSLKDRMAALQGKGAFGAPAPPVAAKPTVERPKWKPPPPVSAPADNDDHAAKEGSGGDFTAAFERSISPPVAPKPAELAGSSHSRKNSVEVSSPQPLSGEHDDATATGDPEEEERQRRAALAARMARLGGARMGMAPPILGKKPPARKPTQEEQPAVGASKPTETEEHPQAVTSPEPLVSDNQSVSNQSPSVTPSMITSASPEERRTSTDYITSRKDSEDTSILSSQSTDSQATKSPSSMPIPAVPRRTGPPRKKPVKPSAPPPEVPEEKLTDEIPALDTTSEKIGDTTQTPVHQESFHETPEDLESITTHAVKVPQDQDHAATKQDTGVPSGITEAVEKASTGQDIQHLIEVPEHVTPPPETLTTHPDSSDLSPVVPTAGILPPPPSHVTEDNSRDEVTAEGGPALSSVTLLPSPSEAIPPLDVIAAGEDSEVGTPVAEIHNDELYEAAEEETRKKRVAERLAKMGGINPFAPQLPKDTFPPQPTHEAHLPEESQPLTTTTPVRVESKKHKEETSVEEAQDDVESDGSVYEPEPEATLAEEYFSAIPMSNSHELPVPQSPPPLPGNRPSKRSSVVRQSSNNPYSINEVTRSHPSRQASLASEPEEAPSPPSRQIQPPRRIVPQTPSDDAGDHDEEHSDDEDKGSLTQSQRFVPPPQHEYVEAHPRRRFIQDDDDVEGNGSENDSPALPVPHRRSVEVPPVRSIPPPPPADEYSETESDHDGQALPILPRRVAPPPTIVSSPPPEHQALDVETPSIHDHLTPTSLSAGREILDEEEGDPIDPNFHSPSRRTSFADISSAAQTQTPPAPQSPPVRSPPAAPGQLPIRKSTDQSLSTSSKEKGESQVIEDPELVRRNTLADRMAKLGGIKFGAAPPVPGQRPPHASPPPADDPQEDAPREGDLATELTEEDEERARKERIAAKLANMGGMRIGMMPMGMGGLPPQRSHILKEDPVSPPPPSRQTRLPPPAPDLESESASVATSDDGVKVEAEESEADEASYQAEPVDAPSVPSRVGRQSHRRESTEVPSSPPPGRPPVPAAHRRSSVQSTTERSVPHRKESSQPQQTDYVMVEEGENEEAPPLPPGRHAPRSPPPQPAVPGMTASQDMSSWEIPEFDTHTDLSLSWTDAGETTPPSASTSQTAPPPPPPQSAKSLPIDRTLTADDLIALWGRVGVQVCEVATTLFDKSKKTLVGDGTYNGFIRAVLTDVPNAAGEGVNTGQYGYLIYAQNGSNVQKRASDIMPGDLVELQDAKLKGHKGLQAYQQAVGGPNESVVGIIGEFEAKKSKIRVFQANQHVGQQTVESVSYRLEDLKSGTVKIYRILEA</sequence>
<evidence type="ECO:0000313" key="3">
    <source>
        <dbReference type="EMBL" id="KAF9533200.1"/>
    </source>
</evidence>
<feature type="compositionally biased region" description="Pro residues" evidence="1">
    <location>
        <begin position="818"/>
        <end position="831"/>
    </location>
</feature>
<feature type="compositionally biased region" description="Polar residues" evidence="1">
    <location>
        <begin position="307"/>
        <end position="325"/>
    </location>
</feature>
<feature type="compositionally biased region" description="Polar residues" evidence="1">
    <location>
        <begin position="266"/>
        <end position="287"/>
    </location>
</feature>
<dbReference type="OrthoDB" id="207120at2759"/>
<proteinExistence type="predicted"/>
<feature type="compositionally biased region" description="Basic and acidic residues" evidence="1">
    <location>
        <begin position="288"/>
        <end position="305"/>
    </location>
</feature>
<keyword evidence="4" id="KW-1185">Reference proteome</keyword>
<feature type="compositionally biased region" description="Pro residues" evidence="1">
    <location>
        <begin position="1"/>
        <end position="12"/>
    </location>
</feature>
<name>A0A9P6EQQ4_9AGAR</name>
<feature type="region of interest" description="Disordered" evidence="1">
    <location>
        <begin position="1209"/>
        <end position="1240"/>
    </location>
</feature>
<gene>
    <name evidence="3" type="ORF">CPB83DRAFT_846035</name>
</gene>
<evidence type="ECO:0000259" key="2">
    <source>
        <dbReference type="Pfam" id="PF25459"/>
    </source>
</evidence>
<feature type="compositionally biased region" description="Basic and acidic residues" evidence="1">
    <location>
        <begin position="78"/>
        <end position="93"/>
    </location>
</feature>
<feature type="domain" description="BBC1/AIM3 cysteine proteinase-fold" evidence="2">
    <location>
        <begin position="1237"/>
        <end position="1408"/>
    </location>
</feature>
<feature type="compositionally biased region" description="Pro residues" evidence="1">
    <location>
        <begin position="31"/>
        <end position="41"/>
    </location>
</feature>
<dbReference type="Pfam" id="PF25459">
    <property type="entry name" value="AIM3_BBC1_C"/>
    <property type="match status" value="1"/>
</dbReference>
<feature type="compositionally biased region" description="Pro residues" evidence="1">
    <location>
        <begin position="959"/>
        <end position="975"/>
    </location>
</feature>
<feature type="compositionally biased region" description="Acidic residues" evidence="1">
    <location>
        <begin position="602"/>
        <end position="612"/>
    </location>
</feature>
<feature type="compositionally biased region" description="Pro residues" evidence="1">
    <location>
        <begin position="1039"/>
        <end position="1055"/>
    </location>
</feature>
<feature type="compositionally biased region" description="Pro residues" evidence="1">
    <location>
        <begin position="1113"/>
        <end position="1123"/>
    </location>
</feature>